<dbReference type="RefSeq" id="WP_066033580.1">
    <property type="nucleotide sequence ID" value="NZ_CP016907.1"/>
</dbReference>
<accession>A0AAC9GI91</accession>
<sequence>MKRFLLRVLIFSLIFFALDKLFYIFLFIAPKLEEDHRLELLLNGKINKELIVMGSSRGAYNIIANQIEKETGKTAYNISYAGSNIQFHLFLLKTLLEFNNKPKTIVLSLDNPYEFLYVKTFDYRYDKMYPLEKYNYINDELIRLDDKSKFSKIFCLARLNRNSFNFRKKGVTKESPILECGSMPFSIESGKNNFKFDDKKVCYPIKEELKDKKKAFLEFQRICKENNIKLIYCFAPNFRVYNSTLENRIKDISLPENRLFVYDTTDFRYKKIEYFHDESHLNIRGAKLFTSELSKFINLNK</sequence>
<dbReference type="KEGG" id="fjg:BB050_02204"/>
<name>A0AAC9GI91_9FLAO</name>
<evidence type="ECO:0000313" key="2">
    <source>
        <dbReference type="EMBL" id="AOC95320.1"/>
    </source>
</evidence>
<protein>
    <recommendedName>
        <fullName evidence="4">DUF1574 domain-containing protein</fullName>
    </recommendedName>
</protein>
<keyword evidence="1" id="KW-0812">Transmembrane</keyword>
<organism evidence="2 3">
    <name type="scientific">Flavobacterium anhuiense</name>
    <dbReference type="NCBI Taxonomy" id="459526"/>
    <lineage>
        <taxon>Bacteria</taxon>
        <taxon>Pseudomonadati</taxon>
        <taxon>Bacteroidota</taxon>
        <taxon>Flavobacteriia</taxon>
        <taxon>Flavobacteriales</taxon>
        <taxon>Flavobacteriaceae</taxon>
        <taxon>Flavobacterium</taxon>
    </lineage>
</organism>
<gene>
    <name evidence="2" type="ORF">BB050_02204</name>
</gene>
<keyword evidence="1" id="KW-0472">Membrane</keyword>
<evidence type="ECO:0000313" key="3">
    <source>
        <dbReference type="Proteomes" id="UP000093276"/>
    </source>
</evidence>
<keyword evidence="1" id="KW-1133">Transmembrane helix</keyword>
<dbReference type="GeneID" id="32308083"/>
<feature type="transmembrane region" description="Helical" evidence="1">
    <location>
        <begin position="6"/>
        <end position="28"/>
    </location>
</feature>
<evidence type="ECO:0008006" key="4">
    <source>
        <dbReference type="Google" id="ProtNLM"/>
    </source>
</evidence>
<dbReference type="AlphaFoldDB" id="A0AAC9GI91"/>
<proteinExistence type="predicted"/>
<dbReference type="EMBL" id="CP016907">
    <property type="protein sequence ID" value="AOC95320.1"/>
    <property type="molecule type" value="Genomic_DNA"/>
</dbReference>
<evidence type="ECO:0000256" key="1">
    <source>
        <dbReference type="SAM" id="Phobius"/>
    </source>
</evidence>
<dbReference type="Proteomes" id="UP000093276">
    <property type="component" value="Chromosome"/>
</dbReference>
<reference evidence="2 3" key="1">
    <citation type="submission" date="2016-08" db="EMBL/GenBank/DDBJ databases">
        <title>Complete genome sequence of Flavobacterium johnsoniae strain GSE09, a volatile-producing biocontrol agent isolated from cucumber (Cucumis sativus).</title>
        <authorList>
            <person name="Jeong J.-J."/>
            <person name="Oh J.Y."/>
            <person name="Jim Y.J."/>
            <person name="Sang M.K."/>
            <person name="Kim K.D."/>
        </authorList>
    </citation>
    <scope>NUCLEOTIDE SEQUENCE [LARGE SCALE GENOMIC DNA]</scope>
    <source>
        <strain evidence="2 3">GSE09</strain>
    </source>
</reference>